<dbReference type="AlphaFoldDB" id="A0A8T1R8P1"/>
<dbReference type="InterPro" id="IPR050796">
    <property type="entry name" value="SCF_F-box_component"/>
</dbReference>
<feature type="domain" description="F-box" evidence="1">
    <location>
        <begin position="53"/>
        <end position="103"/>
    </location>
</feature>
<comment type="caution">
    <text evidence="2">The sequence shown here is derived from an EMBL/GenBank/DDBJ whole genome shotgun (WGS) entry which is preliminary data.</text>
</comment>
<keyword evidence="3" id="KW-1185">Reference proteome</keyword>
<dbReference type="Pfam" id="PF08268">
    <property type="entry name" value="FBA_3"/>
    <property type="match status" value="1"/>
</dbReference>
<gene>
    <name evidence="2" type="ORF">CIPAW_03G276600</name>
</gene>
<accession>A0A8T1R8P1</accession>
<dbReference type="PANTHER" id="PTHR31672">
    <property type="entry name" value="BNACNNG10540D PROTEIN"/>
    <property type="match status" value="1"/>
</dbReference>
<dbReference type="PROSITE" id="PS50181">
    <property type="entry name" value="FBOX"/>
    <property type="match status" value="1"/>
</dbReference>
<evidence type="ECO:0000313" key="3">
    <source>
        <dbReference type="Proteomes" id="UP000811609"/>
    </source>
</evidence>
<name>A0A8T1R8P1_CARIL</name>
<dbReference type="InterPro" id="IPR013187">
    <property type="entry name" value="F-box-assoc_dom_typ3"/>
</dbReference>
<organism evidence="2 3">
    <name type="scientific">Carya illinoinensis</name>
    <name type="common">Pecan</name>
    <dbReference type="NCBI Taxonomy" id="32201"/>
    <lineage>
        <taxon>Eukaryota</taxon>
        <taxon>Viridiplantae</taxon>
        <taxon>Streptophyta</taxon>
        <taxon>Embryophyta</taxon>
        <taxon>Tracheophyta</taxon>
        <taxon>Spermatophyta</taxon>
        <taxon>Magnoliopsida</taxon>
        <taxon>eudicotyledons</taxon>
        <taxon>Gunneridae</taxon>
        <taxon>Pentapetalae</taxon>
        <taxon>rosids</taxon>
        <taxon>fabids</taxon>
        <taxon>Fagales</taxon>
        <taxon>Juglandaceae</taxon>
        <taxon>Carya</taxon>
    </lineage>
</organism>
<dbReference type="PANTHER" id="PTHR31672:SF13">
    <property type="entry name" value="F-BOX PROTEIN CPR30-LIKE"/>
    <property type="match status" value="1"/>
</dbReference>
<dbReference type="InterPro" id="IPR001810">
    <property type="entry name" value="F-box_dom"/>
</dbReference>
<sequence>MGTLFRFHCLLPPSGTLLLCVFLCIVKLQLVMDSDFEKESKRKRRKVEGEPQPSRMESLPHELILDIVSGLPVSSLVQFKSVCKGWSKLAGDPDLVSMHGTRMAENNPCLIFHCDYPLKNHLYFVELPACIEKKEKVKKLRVPFWSAMPEFDVVGSCNGLLCLSDSLFSDALYIYNPFTSNYQELPKSIQYLNEELVFGFGFHPTTKEYKVIRIVYYKNTDRGGNRRAYRLNNMKSDVQIFTLGCSNWRSKGQVAYHLLQSPSQVLVNGRLHWVTRPRRYSPRRSIISFDLAEEQFQEVLTPDCYTLNRRKYHLVVLGGCLSAVYCNYGRMEIWVMREYGVKESWNKKFSIGNYVPKGLEKEVNQSFKISKIICKGRPVRVLCILKNGEILLEYKSRALVSYDPVSGKFKDLMYQAIPKWFQAVVHVGSLNWI</sequence>
<dbReference type="InterPro" id="IPR017451">
    <property type="entry name" value="F-box-assoc_interact_dom"/>
</dbReference>
<evidence type="ECO:0000259" key="1">
    <source>
        <dbReference type="PROSITE" id="PS50181"/>
    </source>
</evidence>
<dbReference type="NCBIfam" id="TIGR01640">
    <property type="entry name" value="F_box_assoc_1"/>
    <property type="match status" value="1"/>
</dbReference>
<protein>
    <recommendedName>
        <fullName evidence="1">F-box domain-containing protein</fullName>
    </recommendedName>
</protein>
<reference evidence="2" key="1">
    <citation type="submission" date="2020-12" db="EMBL/GenBank/DDBJ databases">
        <title>WGS assembly of Carya illinoinensis cv. Pawnee.</title>
        <authorList>
            <person name="Platts A."/>
            <person name="Shu S."/>
            <person name="Wright S."/>
            <person name="Barry K."/>
            <person name="Edger P."/>
            <person name="Pires J.C."/>
            <person name="Schmutz J."/>
        </authorList>
    </citation>
    <scope>NUCLEOTIDE SEQUENCE</scope>
    <source>
        <tissue evidence="2">Leaf</tissue>
    </source>
</reference>
<dbReference type="Pfam" id="PF12937">
    <property type="entry name" value="F-box-like"/>
    <property type="match status" value="1"/>
</dbReference>
<dbReference type="EMBL" id="CM031811">
    <property type="protein sequence ID" value="KAG6662919.1"/>
    <property type="molecule type" value="Genomic_DNA"/>
</dbReference>
<dbReference type="Proteomes" id="UP000811609">
    <property type="component" value="Chromosome 3"/>
</dbReference>
<evidence type="ECO:0000313" key="2">
    <source>
        <dbReference type="EMBL" id="KAG6662919.1"/>
    </source>
</evidence>
<proteinExistence type="predicted"/>